<dbReference type="PANTHER" id="PTHR31920:SF129">
    <property type="entry name" value="B3 DOMAIN-CONTAINING TRANSCRIPTION FACTOR VRN1-LIKE"/>
    <property type="match status" value="1"/>
</dbReference>
<dbReference type="OrthoDB" id="1183279at2759"/>
<gene>
    <name evidence="8" type="ORF">TorRG33x02_356690</name>
</gene>
<evidence type="ECO:0000256" key="2">
    <source>
        <dbReference type="ARBA" id="ARBA00023015"/>
    </source>
</evidence>
<keyword evidence="3" id="KW-0238">DNA-binding</keyword>
<feature type="domain" description="TF-B3" evidence="7">
    <location>
        <begin position="226"/>
        <end position="289"/>
    </location>
</feature>
<dbReference type="InterPro" id="IPR050655">
    <property type="entry name" value="Plant_B3_domain"/>
</dbReference>
<feature type="compositionally biased region" description="Basic and acidic residues" evidence="6">
    <location>
        <begin position="179"/>
        <end position="193"/>
    </location>
</feature>
<feature type="compositionally biased region" description="Polar residues" evidence="6">
    <location>
        <begin position="158"/>
        <end position="178"/>
    </location>
</feature>
<dbReference type="FunCoup" id="A0A2P5A6Q4">
    <property type="interactions" value="85"/>
</dbReference>
<sequence length="289" mass="32688">MACSCGKGATQQPVFSATTPHFFRTVLDADKLQIPEKFERICGETLSKDVVVGLPCGSEWKMGLVKRDKKLWLLEGWTEFSKHYNLERACLLVFRYEGKSKFTAVIFDQSAVEVDYPYTPVQFHEPDIGDQEDQESKGTQTEESASVEILEDFSFSLENQSPLPSSSRLKGRKTSNSGDEMKGDGDKSITQRQRKCDVLKMMKPLCPGEKDKALKMTTGFKSKNPFFKVVRQPSYVMSSRLKIPSHFARKYLKDNSGRVNLKVSGGKTWSVTFTFSVYGKNRTAKFYNG</sequence>
<dbReference type="InterPro" id="IPR015300">
    <property type="entry name" value="DNA-bd_pseudobarrel_sf"/>
</dbReference>
<dbReference type="PROSITE" id="PS50863">
    <property type="entry name" value="B3"/>
    <property type="match status" value="2"/>
</dbReference>
<keyword evidence="5" id="KW-0539">Nucleus</keyword>
<dbReference type="GO" id="GO:0003677">
    <property type="term" value="F:DNA binding"/>
    <property type="evidence" value="ECO:0007669"/>
    <property type="project" value="UniProtKB-KW"/>
</dbReference>
<evidence type="ECO:0000256" key="6">
    <source>
        <dbReference type="SAM" id="MobiDB-lite"/>
    </source>
</evidence>
<dbReference type="InParanoid" id="A0A2P5A6Q4"/>
<comment type="caution">
    <text evidence="8">The sequence shown here is derived from an EMBL/GenBank/DDBJ whole genome shotgun (WGS) entry which is preliminary data.</text>
</comment>
<dbReference type="EMBL" id="JXTC01001151">
    <property type="protein sequence ID" value="PON32222.1"/>
    <property type="molecule type" value="Genomic_DNA"/>
</dbReference>
<keyword evidence="9" id="KW-1185">Reference proteome</keyword>
<dbReference type="Gene3D" id="2.40.330.10">
    <property type="entry name" value="DNA-binding pseudobarrel domain"/>
    <property type="match status" value="2"/>
</dbReference>
<dbReference type="PANTHER" id="PTHR31920">
    <property type="entry name" value="B3 DOMAIN-CONTAINING"/>
    <property type="match status" value="1"/>
</dbReference>
<dbReference type="STRING" id="63057.A0A2P5A6Q4"/>
<evidence type="ECO:0000256" key="3">
    <source>
        <dbReference type="ARBA" id="ARBA00023125"/>
    </source>
</evidence>
<accession>A0A2P5A6Q4</accession>
<dbReference type="CDD" id="cd10017">
    <property type="entry name" value="B3_DNA"/>
    <property type="match status" value="1"/>
</dbReference>
<reference evidence="9" key="1">
    <citation type="submission" date="2016-06" db="EMBL/GenBank/DDBJ databases">
        <title>Parallel loss of symbiosis genes in relatives of nitrogen-fixing non-legume Parasponia.</title>
        <authorList>
            <person name="Van Velzen R."/>
            <person name="Holmer R."/>
            <person name="Bu F."/>
            <person name="Rutten L."/>
            <person name="Van Zeijl A."/>
            <person name="Liu W."/>
            <person name="Santuari L."/>
            <person name="Cao Q."/>
            <person name="Sharma T."/>
            <person name="Shen D."/>
            <person name="Roswanjaya Y."/>
            <person name="Wardhani T."/>
            <person name="Kalhor M.S."/>
            <person name="Jansen J."/>
            <person name="Van den Hoogen J."/>
            <person name="Gungor B."/>
            <person name="Hartog M."/>
            <person name="Hontelez J."/>
            <person name="Verver J."/>
            <person name="Yang W.-C."/>
            <person name="Schijlen E."/>
            <person name="Repin R."/>
            <person name="Schilthuizen M."/>
            <person name="Schranz E."/>
            <person name="Heidstra R."/>
            <person name="Miyata K."/>
            <person name="Fedorova E."/>
            <person name="Kohlen W."/>
            <person name="Bisseling T."/>
            <person name="Smit S."/>
            <person name="Geurts R."/>
        </authorList>
    </citation>
    <scope>NUCLEOTIDE SEQUENCE [LARGE SCALE GENOMIC DNA]</scope>
    <source>
        <strain evidence="9">cv. RG33-2</strain>
    </source>
</reference>
<protein>
    <submittedName>
        <fullName evidence="8">B3 DNA binding domain containing protein</fullName>
    </submittedName>
</protein>
<evidence type="ECO:0000256" key="1">
    <source>
        <dbReference type="ARBA" id="ARBA00004123"/>
    </source>
</evidence>
<keyword evidence="2" id="KW-0805">Transcription regulation</keyword>
<dbReference type="Proteomes" id="UP000237000">
    <property type="component" value="Unassembled WGS sequence"/>
</dbReference>
<evidence type="ECO:0000256" key="4">
    <source>
        <dbReference type="ARBA" id="ARBA00023163"/>
    </source>
</evidence>
<dbReference type="GO" id="GO:0005634">
    <property type="term" value="C:nucleus"/>
    <property type="evidence" value="ECO:0007669"/>
    <property type="project" value="UniProtKB-SubCell"/>
</dbReference>
<proteinExistence type="predicted"/>
<feature type="region of interest" description="Disordered" evidence="6">
    <location>
        <begin position="158"/>
        <end position="193"/>
    </location>
</feature>
<evidence type="ECO:0000259" key="7">
    <source>
        <dbReference type="PROSITE" id="PS50863"/>
    </source>
</evidence>
<dbReference type="AlphaFoldDB" id="A0A2P5A6Q4"/>
<dbReference type="InterPro" id="IPR003340">
    <property type="entry name" value="B3_DNA-bd"/>
</dbReference>
<comment type="subcellular location">
    <subcellularLocation>
        <location evidence="1">Nucleus</location>
    </subcellularLocation>
</comment>
<dbReference type="SUPFAM" id="SSF101936">
    <property type="entry name" value="DNA-binding pseudobarrel domain"/>
    <property type="match status" value="2"/>
</dbReference>
<dbReference type="SMART" id="SM01019">
    <property type="entry name" value="B3"/>
    <property type="match status" value="1"/>
</dbReference>
<dbReference type="Pfam" id="PF02362">
    <property type="entry name" value="B3"/>
    <property type="match status" value="1"/>
</dbReference>
<keyword evidence="4" id="KW-0804">Transcription</keyword>
<feature type="domain" description="TF-B3" evidence="7">
    <location>
        <begin position="17"/>
        <end position="110"/>
    </location>
</feature>
<name>A0A2P5A6Q4_TREOI</name>
<feature type="region of interest" description="Disordered" evidence="6">
    <location>
        <begin position="123"/>
        <end position="143"/>
    </location>
</feature>
<evidence type="ECO:0000256" key="5">
    <source>
        <dbReference type="ARBA" id="ARBA00023242"/>
    </source>
</evidence>
<evidence type="ECO:0000313" key="8">
    <source>
        <dbReference type="EMBL" id="PON32222.1"/>
    </source>
</evidence>
<organism evidence="8 9">
    <name type="scientific">Trema orientale</name>
    <name type="common">Charcoal tree</name>
    <name type="synonym">Celtis orientalis</name>
    <dbReference type="NCBI Taxonomy" id="63057"/>
    <lineage>
        <taxon>Eukaryota</taxon>
        <taxon>Viridiplantae</taxon>
        <taxon>Streptophyta</taxon>
        <taxon>Embryophyta</taxon>
        <taxon>Tracheophyta</taxon>
        <taxon>Spermatophyta</taxon>
        <taxon>Magnoliopsida</taxon>
        <taxon>eudicotyledons</taxon>
        <taxon>Gunneridae</taxon>
        <taxon>Pentapetalae</taxon>
        <taxon>rosids</taxon>
        <taxon>fabids</taxon>
        <taxon>Rosales</taxon>
        <taxon>Cannabaceae</taxon>
        <taxon>Trema</taxon>
    </lineage>
</organism>
<evidence type="ECO:0000313" key="9">
    <source>
        <dbReference type="Proteomes" id="UP000237000"/>
    </source>
</evidence>